<dbReference type="AlphaFoldDB" id="A0A9X0R1M7"/>
<dbReference type="InterPro" id="IPR029044">
    <property type="entry name" value="Nucleotide-diphossugar_trans"/>
</dbReference>
<reference evidence="1" key="1">
    <citation type="submission" date="2020-08" db="EMBL/GenBank/DDBJ databases">
        <authorList>
            <person name="Hu Y."/>
            <person name="Nguyen S.V."/>
            <person name="Li F."/>
            <person name="Fanning S."/>
        </authorList>
    </citation>
    <scope>NUCLEOTIDE SEQUENCE</scope>
    <source>
        <strain evidence="1">SYSU D8009</strain>
    </source>
</reference>
<gene>
    <name evidence="1" type="ORF">H7965_15270</name>
</gene>
<proteinExistence type="predicted"/>
<evidence type="ECO:0008006" key="3">
    <source>
        <dbReference type="Google" id="ProtNLM"/>
    </source>
</evidence>
<keyword evidence="2" id="KW-1185">Reference proteome</keyword>
<evidence type="ECO:0000313" key="2">
    <source>
        <dbReference type="Proteomes" id="UP000600101"/>
    </source>
</evidence>
<sequence>MPPPPAPSPDAAIRFLTAEAAAEPPGPSFSICTLVNDRAQYAAMVESFTAGGFGPEVAEFIALDTTGNLRCDAFQGIPRLLAAASRRYVVLCHQDVRLLEDGAAVLLARLAELDRLDPHWALAGNAGGTAAGGLAIRISDPHGEGQRRGALPARAVSLDENFIVLRRAAPVGLSADMAGFHLYGADLCLQARLAGRSAWVIDFHLRHLSPGRRDVAFDRAQVEFERKYAQLFAGVRRIRTTCTELRLRRSWIGQWLRRRRLARLQG</sequence>
<accession>A0A9X0R1M7</accession>
<organism evidence="1 2">
    <name type="scientific">Siccirubricoccus deserti</name>
    <dbReference type="NCBI Taxonomy" id="2013562"/>
    <lineage>
        <taxon>Bacteria</taxon>
        <taxon>Pseudomonadati</taxon>
        <taxon>Pseudomonadota</taxon>
        <taxon>Alphaproteobacteria</taxon>
        <taxon>Acetobacterales</taxon>
        <taxon>Roseomonadaceae</taxon>
        <taxon>Siccirubricoccus</taxon>
    </lineage>
</organism>
<dbReference type="Proteomes" id="UP000600101">
    <property type="component" value="Unassembled WGS sequence"/>
</dbReference>
<evidence type="ECO:0000313" key="1">
    <source>
        <dbReference type="EMBL" id="MBC4016682.1"/>
    </source>
</evidence>
<dbReference type="RefSeq" id="WP_186771447.1">
    <property type="nucleotide sequence ID" value="NZ_JACOMF010000017.1"/>
</dbReference>
<name>A0A9X0R1M7_9PROT</name>
<protein>
    <recommendedName>
        <fullName evidence="3">Acyl esterase</fullName>
    </recommendedName>
</protein>
<dbReference type="EMBL" id="JACOMF010000017">
    <property type="protein sequence ID" value="MBC4016682.1"/>
    <property type="molecule type" value="Genomic_DNA"/>
</dbReference>
<comment type="caution">
    <text evidence="1">The sequence shown here is derived from an EMBL/GenBank/DDBJ whole genome shotgun (WGS) entry which is preliminary data.</text>
</comment>
<dbReference type="Gene3D" id="3.90.550.10">
    <property type="entry name" value="Spore Coat Polysaccharide Biosynthesis Protein SpsA, Chain A"/>
    <property type="match status" value="1"/>
</dbReference>